<organism evidence="2">
    <name type="scientific">Arundo donax</name>
    <name type="common">Giant reed</name>
    <name type="synonym">Donax arundinaceus</name>
    <dbReference type="NCBI Taxonomy" id="35708"/>
    <lineage>
        <taxon>Eukaryota</taxon>
        <taxon>Viridiplantae</taxon>
        <taxon>Streptophyta</taxon>
        <taxon>Embryophyta</taxon>
        <taxon>Tracheophyta</taxon>
        <taxon>Spermatophyta</taxon>
        <taxon>Magnoliopsida</taxon>
        <taxon>Liliopsida</taxon>
        <taxon>Poales</taxon>
        <taxon>Poaceae</taxon>
        <taxon>PACMAD clade</taxon>
        <taxon>Arundinoideae</taxon>
        <taxon>Arundineae</taxon>
        <taxon>Arundo</taxon>
    </lineage>
</organism>
<accession>A0A0A9QKD4</accession>
<dbReference type="AlphaFoldDB" id="A0A0A9QKD4"/>
<evidence type="ECO:0000313" key="2">
    <source>
        <dbReference type="EMBL" id="JAD54081.1"/>
    </source>
</evidence>
<protein>
    <submittedName>
        <fullName evidence="2">Uncharacterized protein</fullName>
    </submittedName>
</protein>
<reference evidence="2" key="1">
    <citation type="submission" date="2014-09" db="EMBL/GenBank/DDBJ databases">
        <authorList>
            <person name="Magalhaes I.L.F."/>
            <person name="Oliveira U."/>
            <person name="Santos F.R."/>
            <person name="Vidigal T.H.D.A."/>
            <person name="Brescovit A.D."/>
            <person name="Santos A.J."/>
        </authorList>
    </citation>
    <scope>NUCLEOTIDE SEQUENCE</scope>
    <source>
        <tissue evidence="2">Shoot tissue taken approximately 20 cm above the soil surface</tissue>
    </source>
</reference>
<feature type="compositionally biased region" description="Low complexity" evidence="1">
    <location>
        <begin position="1"/>
        <end position="21"/>
    </location>
</feature>
<feature type="region of interest" description="Disordered" evidence="1">
    <location>
        <begin position="1"/>
        <end position="30"/>
    </location>
</feature>
<sequence length="30" mass="2880">MASSLGSSLPRGGPRPSGTTSDAISYAAKG</sequence>
<evidence type="ECO:0000256" key="1">
    <source>
        <dbReference type="SAM" id="MobiDB-lite"/>
    </source>
</evidence>
<proteinExistence type="predicted"/>
<dbReference type="EMBL" id="GBRH01243814">
    <property type="protein sequence ID" value="JAD54081.1"/>
    <property type="molecule type" value="Transcribed_RNA"/>
</dbReference>
<name>A0A0A9QKD4_ARUDO</name>
<reference evidence="2" key="2">
    <citation type="journal article" date="2015" name="Data Brief">
        <title>Shoot transcriptome of the giant reed, Arundo donax.</title>
        <authorList>
            <person name="Barrero R.A."/>
            <person name="Guerrero F.D."/>
            <person name="Moolhuijzen P."/>
            <person name="Goolsby J.A."/>
            <person name="Tidwell J."/>
            <person name="Bellgard S.E."/>
            <person name="Bellgard M.I."/>
        </authorList>
    </citation>
    <scope>NUCLEOTIDE SEQUENCE</scope>
    <source>
        <tissue evidence="2">Shoot tissue taken approximately 20 cm above the soil surface</tissue>
    </source>
</reference>